<organism evidence="1 2">
    <name type="scientific">Cirrhinus mrigala</name>
    <name type="common">Mrigala</name>
    <dbReference type="NCBI Taxonomy" id="683832"/>
    <lineage>
        <taxon>Eukaryota</taxon>
        <taxon>Metazoa</taxon>
        <taxon>Chordata</taxon>
        <taxon>Craniata</taxon>
        <taxon>Vertebrata</taxon>
        <taxon>Euteleostomi</taxon>
        <taxon>Actinopterygii</taxon>
        <taxon>Neopterygii</taxon>
        <taxon>Teleostei</taxon>
        <taxon>Ostariophysi</taxon>
        <taxon>Cypriniformes</taxon>
        <taxon>Cyprinidae</taxon>
        <taxon>Labeoninae</taxon>
        <taxon>Labeonini</taxon>
        <taxon>Cirrhinus</taxon>
    </lineage>
</organism>
<feature type="non-terminal residue" evidence="1">
    <location>
        <position position="1"/>
    </location>
</feature>
<dbReference type="AlphaFoldDB" id="A0ABD0N1H5"/>
<accession>A0ABD0N1H5</accession>
<evidence type="ECO:0000313" key="1">
    <source>
        <dbReference type="EMBL" id="KAL0156035.1"/>
    </source>
</evidence>
<name>A0ABD0N1H5_CIRMR</name>
<dbReference type="Proteomes" id="UP001529510">
    <property type="component" value="Unassembled WGS sequence"/>
</dbReference>
<proteinExistence type="predicted"/>
<sequence length="69" mass="7649">RSGRVPHGDAQRTVVLLDVDEELAGTRTLSTGAVILEYDAVGVVLFELRHVELSSLTRHPSRGVHHHER</sequence>
<keyword evidence="2" id="KW-1185">Reference proteome</keyword>
<dbReference type="EMBL" id="JAMKFB020000024">
    <property type="protein sequence ID" value="KAL0156035.1"/>
    <property type="molecule type" value="Genomic_DNA"/>
</dbReference>
<protein>
    <submittedName>
        <fullName evidence="1">Uncharacterized protein</fullName>
    </submittedName>
</protein>
<evidence type="ECO:0000313" key="2">
    <source>
        <dbReference type="Proteomes" id="UP001529510"/>
    </source>
</evidence>
<gene>
    <name evidence="1" type="ORF">M9458_047281</name>
</gene>
<reference evidence="1 2" key="1">
    <citation type="submission" date="2024-05" db="EMBL/GenBank/DDBJ databases">
        <title>Genome sequencing and assembly of Indian major carp, Cirrhinus mrigala (Hamilton, 1822).</title>
        <authorList>
            <person name="Mohindra V."/>
            <person name="Chowdhury L.M."/>
            <person name="Lal K."/>
            <person name="Jena J.K."/>
        </authorList>
    </citation>
    <scope>NUCLEOTIDE SEQUENCE [LARGE SCALE GENOMIC DNA]</scope>
    <source>
        <strain evidence="1">CM1030</strain>
        <tissue evidence="1">Blood</tissue>
    </source>
</reference>
<comment type="caution">
    <text evidence="1">The sequence shown here is derived from an EMBL/GenBank/DDBJ whole genome shotgun (WGS) entry which is preliminary data.</text>
</comment>